<organism evidence="3 4">
    <name type="scientific">Candidatus Schmidhempelia bombi str. Bimp</name>
    <dbReference type="NCBI Taxonomy" id="1387197"/>
    <lineage>
        <taxon>Bacteria</taxon>
        <taxon>Pseudomonadati</taxon>
        <taxon>Pseudomonadota</taxon>
        <taxon>Gammaproteobacteria</taxon>
        <taxon>Orbales</taxon>
        <taxon>Orbaceae</taxon>
        <taxon>Candidatus Schmidhempelia</taxon>
    </lineage>
</organism>
<keyword evidence="1" id="KW-0812">Transmembrane</keyword>
<comment type="caution">
    <text evidence="3">The sequence shown here is derived from an EMBL/GenBank/DDBJ whole genome shotgun (WGS) entry which is preliminary data.</text>
</comment>
<proteinExistence type="predicted"/>
<dbReference type="Proteomes" id="UP000506160">
    <property type="component" value="Unassembled WGS sequence"/>
</dbReference>
<protein>
    <submittedName>
        <fullName evidence="3">Pilus assembly protein</fullName>
    </submittedName>
</protein>
<keyword evidence="4" id="KW-1185">Reference proteome</keyword>
<dbReference type="InterPro" id="IPR012495">
    <property type="entry name" value="TadE-like_dom"/>
</dbReference>
<accession>A0AB94IES6</accession>
<reference evidence="3 4" key="1">
    <citation type="journal article" date="2014" name="Appl. Environ. Microbiol.">
        <title>Genomic features of a bumble bee symbiont reflect its host environment.</title>
        <authorList>
            <person name="Martinson V.G."/>
            <person name="Magoc T."/>
            <person name="Koch H."/>
            <person name="Salzberg S.L."/>
            <person name="Moran N.A."/>
        </authorList>
    </citation>
    <scope>NUCLEOTIDE SEQUENCE [LARGE SCALE GENOMIC DNA]</scope>
    <source>
        <strain evidence="3 4">Bimp</strain>
    </source>
</reference>
<evidence type="ECO:0000256" key="1">
    <source>
        <dbReference type="SAM" id="Phobius"/>
    </source>
</evidence>
<dbReference type="RefSeq" id="WP_024495311.1">
    <property type="nucleotide sequence ID" value="NZ_AWGA01000011.1"/>
</dbReference>
<keyword evidence="1" id="KW-0472">Membrane</keyword>
<gene>
    <name evidence="3" type="ORF">O970_00905</name>
</gene>
<sequence>MFKKFIKNQKGMIISIEFAIIVPIFILLFLMFIELSRLLYISTVLDSITIDGSYYTSKTNDLDNKQDLEEIFYNKVTREQRLWSLVASVDDLQVDVAYCSLVNDAIDYLNKNSSNCYRSPFSNALVVFSVSYKYHPMLTDNALVQKLKTTLSRHVVVFKEY</sequence>
<name>A0AB94IES6_9GAMM</name>
<feature type="domain" description="TadE-like" evidence="2">
    <location>
        <begin position="15"/>
        <end position="47"/>
    </location>
</feature>
<evidence type="ECO:0000313" key="4">
    <source>
        <dbReference type="Proteomes" id="UP000506160"/>
    </source>
</evidence>
<dbReference type="Pfam" id="PF07811">
    <property type="entry name" value="TadE"/>
    <property type="match status" value="1"/>
</dbReference>
<dbReference type="EMBL" id="AWGA01000011">
    <property type="protein sequence ID" value="TEA28014.1"/>
    <property type="molecule type" value="Genomic_DNA"/>
</dbReference>
<keyword evidence="1" id="KW-1133">Transmembrane helix</keyword>
<evidence type="ECO:0000259" key="2">
    <source>
        <dbReference type="Pfam" id="PF07811"/>
    </source>
</evidence>
<evidence type="ECO:0000313" key="3">
    <source>
        <dbReference type="EMBL" id="TEA28014.1"/>
    </source>
</evidence>
<dbReference type="AlphaFoldDB" id="A0AB94IES6"/>
<feature type="transmembrane region" description="Helical" evidence="1">
    <location>
        <begin position="12"/>
        <end position="33"/>
    </location>
</feature>